<comment type="caution">
    <text evidence="1">The sequence shown here is derived from an EMBL/GenBank/DDBJ whole genome shotgun (WGS) entry which is preliminary data.</text>
</comment>
<evidence type="ECO:0000313" key="2">
    <source>
        <dbReference type="Proteomes" id="UP001266305"/>
    </source>
</evidence>
<name>A0ABQ9UZX8_SAGOE</name>
<evidence type="ECO:0000313" key="1">
    <source>
        <dbReference type="EMBL" id="KAK2102656.1"/>
    </source>
</evidence>
<protein>
    <submittedName>
        <fullName evidence="1">Uncharacterized protein</fullName>
    </submittedName>
</protein>
<reference evidence="1 2" key="1">
    <citation type="submission" date="2023-05" db="EMBL/GenBank/DDBJ databases">
        <title>B98-5 Cell Line De Novo Hybrid Assembly: An Optical Mapping Approach.</title>
        <authorList>
            <person name="Kananen K."/>
            <person name="Auerbach J.A."/>
            <person name="Kautto E."/>
            <person name="Blachly J.S."/>
        </authorList>
    </citation>
    <scope>NUCLEOTIDE SEQUENCE [LARGE SCALE GENOMIC DNA]</scope>
    <source>
        <strain evidence="1">B95-8</strain>
        <tissue evidence="1">Cell line</tissue>
    </source>
</reference>
<accession>A0ABQ9UZX8</accession>
<sequence>MESCGIHESTFNSIMKCDVDTAKICIANRMQKEITTLAPNTVKIKVIVPPERKYSVDRWLHPGLTVHLPANVD</sequence>
<dbReference type="EMBL" id="JASSZA010000009">
    <property type="protein sequence ID" value="KAK2102656.1"/>
    <property type="molecule type" value="Genomic_DNA"/>
</dbReference>
<dbReference type="InterPro" id="IPR043129">
    <property type="entry name" value="ATPase_NBD"/>
</dbReference>
<dbReference type="SUPFAM" id="SSF53067">
    <property type="entry name" value="Actin-like ATPase domain"/>
    <property type="match status" value="1"/>
</dbReference>
<organism evidence="1 2">
    <name type="scientific">Saguinus oedipus</name>
    <name type="common">Cotton-top tamarin</name>
    <name type="synonym">Oedipomidas oedipus</name>
    <dbReference type="NCBI Taxonomy" id="9490"/>
    <lineage>
        <taxon>Eukaryota</taxon>
        <taxon>Metazoa</taxon>
        <taxon>Chordata</taxon>
        <taxon>Craniata</taxon>
        <taxon>Vertebrata</taxon>
        <taxon>Euteleostomi</taxon>
        <taxon>Mammalia</taxon>
        <taxon>Eutheria</taxon>
        <taxon>Euarchontoglires</taxon>
        <taxon>Primates</taxon>
        <taxon>Haplorrhini</taxon>
        <taxon>Platyrrhini</taxon>
        <taxon>Cebidae</taxon>
        <taxon>Callitrichinae</taxon>
        <taxon>Saguinus</taxon>
    </lineage>
</organism>
<keyword evidence="2" id="KW-1185">Reference proteome</keyword>
<proteinExistence type="predicted"/>
<gene>
    <name evidence="1" type="ORF">P7K49_020323</name>
</gene>
<dbReference type="Proteomes" id="UP001266305">
    <property type="component" value="Unassembled WGS sequence"/>
</dbReference>
<dbReference type="Gene3D" id="3.30.420.40">
    <property type="match status" value="2"/>
</dbReference>